<dbReference type="VEuPathDB" id="VectorBase:GAUT002756"/>
<evidence type="ECO:0000313" key="2">
    <source>
        <dbReference type="Proteomes" id="UP000078200"/>
    </source>
</evidence>
<keyword evidence="2" id="KW-1185">Reference proteome</keyword>
<name>A0A1A9UF12_GLOAU</name>
<proteinExistence type="predicted"/>
<protein>
    <submittedName>
        <fullName evidence="1">Uncharacterized protein</fullName>
    </submittedName>
</protein>
<dbReference type="EnsemblMetazoa" id="GAUT002756-RA">
    <property type="protein sequence ID" value="GAUT002756-PA"/>
    <property type="gene ID" value="GAUT002756"/>
</dbReference>
<evidence type="ECO:0000313" key="1">
    <source>
        <dbReference type="EnsemblMetazoa" id="GAUT002756-PA"/>
    </source>
</evidence>
<organism evidence="1 2">
    <name type="scientific">Glossina austeni</name>
    <name type="common">Savannah tsetse fly</name>
    <dbReference type="NCBI Taxonomy" id="7395"/>
    <lineage>
        <taxon>Eukaryota</taxon>
        <taxon>Metazoa</taxon>
        <taxon>Ecdysozoa</taxon>
        <taxon>Arthropoda</taxon>
        <taxon>Hexapoda</taxon>
        <taxon>Insecta</taxon>
        <taxon>Pterygota</taxon>
        <taxon>Neoptera</taxon>
        <taxon>Endopterygota</taxon>
        <taxon>Diptera</taxon>
        <taxon>Brachycera</taxon>
        <taxon>Muscomorpha</taxon>
        <taxon>Hippoboscoidea</taxon>
        <taxon>Glossinidae</taxon>
        <taxon>Glossina</taxon>
    </lineage>
</organism>
<reference evidence="1" key="1">
    <citation type="submission" date="2020-05" db="UniProtKB">
        <authorList>
            <consortium name="EnsemblMetazoa"/>
        </authorList>
    </citation>
    <scope>IDENTIFICATION</scope>
    <source>
        <strain evidence="1">TTRI</strain>
    </source>
</reference>
<accession>A0A1A9UF12</accession>
<dbReference type="STRING" id="7395.A0A1A9UF12"/>
<dbReference type="AlphaFoldDB" id="A0A1A9UF12"/>
<dbReference type="Proteomes" id="UP000078200">
    <property type="component" value="Unassembled WGS sequence"/>
</dbReference>
<sequence>MEWKEEKHQVKFEKFVFKTAQWFAHNKQNKHLSINNHNKNNTNAVNESNLMQRAKPLIPVNNAIDDKTADTGTEIANAISTPNTCAIYNHPIHVYNANNSINSKNRMQQIENLHSPTTTNSHTNPNAFTNNSTPSELVIITTTTTTTTIKTTITTTTASPPPSSTSTISSAHMHMHTMQNRLQIQNQNISSSLEIILSPLIKNARRRLV</sequence>